<keyword evidence="3" id="KW-1185">Reference proteome</keyword>
<comment type="caution">
    <text evidence="2">The sequence shown here is derived from an EMBL/GenBank/DDBJ whole genome shotgun (WGS) entry which is preliminary data.</text>
</comment>
<dbReference type="Proteomes" id="UP000828390">
    <property type="component" value="Unassembled WGS sequence"/>
</dbReference>
<gene>
    <name evidence="2" type="ORF">DPMN_012337</name>
</gene>
<dbReference type="EMBL" id="JAIWYP010000001">
    <property type="protein sequence ID" value="KAH3888305.1"/>
    <property type="molecule type" value="Genomic_DNA"/>
</dbReference>
<dbReference type="AlphaFoldDB" id="A0A9D4N391"/>
<name>A0A9D4N391_DREPO</name>
<evidence type="ECO:0000256" key="1">
    <source>
        <dbReference type="SAM" id="MobiDB-lite"/>
    </source>
</evidence>
<organism evidence="2 3">
    <name type="scientific">Dreissena polymorpha</name>
    <name type="common">Zebra mussel</name>
    <name type="synonym">Mytilus polymorpha</name>
    <dbReference type="NCBI Taxonomy" id="45954"/>
    <lineage>
        <taxon>Eukaryota</taxon>
        <taxon>Metazoa</taxon>
        <taxon>Spiralia</taxon>
        <taxon>Lophotrochozoa</taxon>
        <taxon>Mollusca</taxon>
        <taxon>Bivalvia</taxon>
        <taxon>Autobranchia</taxon>
        <taxon>Heteroconchia</taxon>
        <taxon>Euheterodonta</taxon>
        <taxon>Imparidentia</taxon>
        <taxon>Neoheterodontei</taxon>
        <taxon>Myida</taxon>
        <taxon>Dreissenoidea</taxon>
        <taxon>Dreissenidae</taxon>
        <taxon>Dreissena</taxon>
    </lineage>
</organism>
<evidence type="ECO:0000313" key="3">
    <source>
        <dbReference type="Proteomes" id="UP000828390"/>
    </source>
</evidence>
<proteinExistence type="predicted"/>
<evidence type="ECO:0000313" key="2">
    <source>
        <dbReference type="EMBL" id="KAH3888305.1"/>
    </source>
</evidence>
<feature type="compositionally biased region" description="Low complexity" evidence="1">
    <location>
        <begin position="43"/>
        <end position="56"/>
    </location>
</feature>
<reference evidence="2" key="2">
    <citation type="submission" date="2020-11" db="EMBL/GenBank/DDBJ databases">
        <authorList>
            <person name="McCartney M.A."/>
            <person name="Auch B."/>
            <person name="Kono T."/>
            <person name="Mallez S."/>
            <person name="Becker A."/>
            <person name="Gohl D.M."/>
            <person name="Silverstein K.A.T."/>
            <person name="Koren S."/>
            <person name="Bechman K.B."/>
            <person name="Herman A."/>
            <person name="Abrahante J.E."/>
            <person name="Garbe J."/>
        </authorList>
    </citation>
    <scope>NUCLEOTIDE SEQUENCE</scope>
    <source>
        <strain evidence="2">Duluth1</strain>
        <tissue evidence="2">Whole animal</tissue>
    </source>
</reference>
<sequence>MRSNLGIDKSRSSQTVTESFELSQDGHDWESDSSVLVNRDRASNNSKSLNNGNSHNARQGSLSDDNEKSLNENDTSSENDDNWPQPLLKAQS</sequence>
<protein>
    <submittedName>
        <fullName evidence="2">Uncharacterized protein</fullName>
    </submittedName>
</protein>
<feature type="region of interest" description="Disordered" evidence="1">
    <location>
        <begin position="1"/>
        <end position="92"/>
    </location>
</feature>
<feature type="compositionally biased region" description="Polar residues" evidence="1">
    <location>
        <begin position="12"/>
        <end position="22"/>
    </location>
</feature>
<accession>A0A9D4N391</accession>
<reference evidence="2" key="1">
    <citation type="journal article" date="2019" name="bioRxiv">
        <title>The Genome of the Zebra Mussel, Dreissena polymorpha: A Resource for Invasive Species Research.</title>
        <authorList>
            <person name="McCartney M.A."/>
            <person name="Auch B."/>
            <person name="Kono T."/>
            <person name="Mallez S."/>
            <person name="Zhang Y."/>
            <person name="Obille A."/>
            <person name="Becker A."/>
            <person name="Abrahante J.E."/>
            <person name="Garbe J."/>
            <person name="Badalamenti J.P."/>
            <person name="Herman A."/>
            <person name="Mangelson H."/>
            <person name="Liachko I."/>
            <person name="Sullivan S."/>
            <person name="Sone E.D."/>
            <person name="Koren S."/>
            <person name="Silverstein K.A.T."/>
            <person name="Beckman K.B."/>
            <person name="Gohl D.M."/>
        </authorList>
    </citation>
    <scope>NUCLEOTIDE SEQUENCE</scope>
    <source>
        <strain evidence="2">Duluth1</strain>
        <tissue evidence="2">Whole animal</tissue>
    </source>
</reference>